<feature type="transmembrane region" description="Helical" evidence="7">
    <location>
        <begin position="226"/>
        <end position="251"/>
    </location>
</feature>
<dbReference type="InterPro" id="IPR036259">
    <property type="entry name" value="MFS_trans_sf"/>
</dbReference>
<comment type="caution">
    <text evidence="8">The sequence shown here is derived from an EMBL/GenBank/DDBJ whole genome shotgun (WGS) entry which is preliminary data.</text>
</comment>
<keyword evidence="2" id="KW-0813">Transport</keyword>
<sequence>MPSSPLAIRDFQLFWIARFCAVLATMGMVVIIGYQVYDVARAQYGMSIREASFVLGLLGAVQFVPLAILTPVAGWAADRYERRTVARLANSMDAGIALALALATYNGWLSLPLLFTLAALHGVARVFTGPSMSAIAPNIVPPELLPKAIALSSIAWQGATVAGPAIGGFLYAAHPSAPYWTAAALMCLAILALTPIRRIVPPQMEGHPHPIRQMIEGLTYVRGHRFLLGAITLDLFAVLLGGATAMLPVFARDILQVGTEGLGLLRAAPAVGAALVAAVFAVRPLKQNVGVKMLWAVAAFGLTTVVFGLSRSLPLSLLVLASLGAADMLSVYVRSSLVQLHTPDTMRGRVSAVSGLAISASNELGELQSGLFAALLGPVGAVVFGGGAAIAVAGAWSQLFPELRRARTFDPPPEVLARAVEEEKPA</sequence>
<dbReference type="Pfam" id="PF07690">
    <property type="entry name" value="MFS_1"/>
    <property type="match status" value="1"/>
</dbReference>
<feature type="transmembrane region" description="Helical" evidence="7">
    <location>
        <begin position="371"/>
        <end position="396"/>
    </location>
</feature>
<protein>
    <submittedName>
        <fullName evidence="8">MFS transporter</fullName>
    </submittedName>
</protein>
<evidence type="ECO:0000256" key="1">
    <source>
        <dbReference type="ARBA" id="ARBA00004651"/>
    </source>
</evidence>
<feature type="transmembrane region" description="Helical" evidence="7">
    <location>
        <begin position="54"/>
        <end position="76"/>
    </location>
</feature>
<keyword evidence="4 7" id="KW-0812">Transmembrane</keyword>
<dbReference type="PANTHER" id="PTHR23513:SF9">
    <property type="entry name" value="ENTEROBACTIN EXPORTER ENTS"/>
    <property type="match status" value="1"/>
</dbReference>
<evidence type="ECO:0000256" key="4">
    <source>
        <dbReference type="ARBA" id="ARBA00022692"/>
    </source>
</evidence>
<feature type="transmembrane region" description="Helical" evidence="7">
    <location>
        <begin position="177"/>
        <end position="196"/>
    </location>
</feature>
<comment type="subcellular location">
    <subcellularLocation>
        <location evidence="1">Cell membrane</location>
        <topology evidence="1">Multi-pass membrane protein</topology>
    </subcellularLocation>
</comment>
<dbReference type="PANTHER" id="PTHR23513">
    <property type="entry name" value="INTEGRAL MEMBRANE EFFLUX PROTEIN-RELATED"/>
    <property type="match status" value="1"/>
</dbReference>
<name>A0ABT3JCL2_9SPHN</name>
<dbReference type="CDD" id="cd06173">
    <property type="entry name" value="MFS_MefA_like"/>
    <property type="match status" value="1"/>
</dbReference>
<keyword evidence="3" id="KW-1003">Cell membrane</keyword>
<dbReference type="Proteomes" id="UP001526246">
    <property type="component" value="Unassembled WGS sequence"/>
</dbReference>
<keyword evidence="9" id="KW-1185">Reference proteome</keyword>
<evidence type="ECO:0000313" key="8">
    <source>
        <dbReference type="EMBL" id="MCW3796805.1"/>
    </source>
</evidence>
<evidence type="ECO:0000256" key="2">
    <source>
        <dbReference type="ARBA" id="ARBA00022448"/>
    </source>
</evidence>
<proteinExistence type="predicted"/>
<feature type="transmembrane region" description="Helical" evidence="7">
    <location>
        <begin position="263"/>
        <end position="282"/>
    </location>
</feature>
<feature type="transmembrane region" description="Helical" evidence="7">
    <location>
        <begin position="12"/>
        <end position="34"/>
    </location>
</feature>
<reference evidence="8 9" key="1">
    <citation type="submission" date="2022-10" db="EMBL/GenBank/DDBJ databases">
        <title>Sphingomonas sp.</title>
        <authorList>
            <person name="Jin C."/>
        </authorList>
    </citation>
    <scope>NUCLEOTIDE SEQUENCE [LARGE SCALE GENOMIC DNA]</scope>
    <source>
        <strain evidence="8 9">BN140010</strain>
    </source>
</reference>
<keyword evidence="5 7" id="KW-1133">Transmembrane helix</keyword>
<evidence type="ECO:0000313" key="9">
    <source>
        <dbReference type="Proteomes" id="UP001526246"/>
    </source>
</evidence>
<evidence type="ECO:0000256" key="5">
    <source>
        <dbReference type="ARBA" id="ARBA00022989"/>
    </source>
</evidence>
<gene>
    <name evidence="8" type="ORF">OMW55_03165</name>
</gene>
<evidence type="ECO:0000256" key="7">
    <source>
        <dbReference type="SAM" id="Phobius"/>
    </source>
</evidence>
<evidence type="ECO:0000256" key="3">
    <source>
        <dbReference type="ARBA" id="ARBA00022475"/>
    </source>
</evidence>
<keyword evidence="6 7" id="KW-0472">Membrane</keyword>
<dbReference type="RefSeq" id="WP_264880758.1">
    <property type="nucleotide sequence ID" value="NZ_JAPDOB010000001.1"/>
</dbReference>
<dbReference type="Gene3D" id="1.20.1250.20">
    <property type="entry name" value="MFS general substrate transporter like domains"/>
    <property type="match status" value="1"/>
</dbReference>
<dbReference type="EMBL" id="JAPDOB010000001">
    <property type="protein sequence ID" value="MCW3796805.1"/>
    <property type="molecule type" value="Genomic_DNA"/>
</dbReference>
<accession>A0ABT3JCL2</accession>
<organism evidence="8 9">
    <name type="scientific">Sphingomonas arvum</name>
    <dbReference type="NCBI Taxonomy" id="2992113"/>
    <lineage>
        <taxon>Bacteria</taxon>
        <taxon>Pseudomonadati</taxon>
        <taxon>Pseudomonadota</taxon>
        <taxon>Alphaproteobacteria</taxon>
        <taxon>Sphingomonadales</taxon>
        <taxon>Sphingomonadaceae</taxon>
        <taxon>Sphingomonas</taxon>
    </lineage>
</organism>
<evidence type="ECO:0000256" key="6">
    <source>
        <dbReference type="ARBA" id="ARBA00023136"/>
    </source>
</evidence>
<dbReference type="SUPFAM" id="SSF103473">
    <property type="entry name" value="MFS general substrate transporter"/>
    <property type="match status" value="1"/>
</dbReference>
<feature type="transmembrane region" description="Helical" evidence="7">
    <location>
        <begin position="289"/>
        <end position="309"/>
    </location>
</feature>
<dbReference type="InterPro" id="IPR011701">
    <property type="entry name" value="MFS"/>
</dbReference>